<proteinExistence type="predicted"/>
<keyword evidence="1" id="KW-0645">Protease</keyword>
<dbReference type="PANTHER" id="PTHR19422">
    <property type="entry name" value="GAG RETROVIRAL POLYPROTEIN"/>
    <property type="match status" value="1"/>
</dbReference>
<dbReference type="InterPro" id="IPR033704">
    <property type="entry name" value="dUTPase_trimeric"/>
</dbReference>
<dbReference type="Gene3D" id="2.70.40.10">
    <property type="match status" value="1"/>
</dbReference>
<dbReference type="EMBL" id="VWYD01030552">
    <property type="protein sequence ID" value="NXQ50667.1"/>
    <property type="molecule type" value="Genomic_DNA"/>
</dbReference>
<dbReference type="Proteomes" id="UP000519684">
    <property type="component" value="Unassembled WGS sequence"/>
</dbReference>
<keyword evidence="6" id="KW-1185">Reference proteome</keyword>
<dbReference type="InterPro" id="IPR029054">
    <property type="entry name" value="dUTPase-like"/>
</dbReference>
<evidence type="ECO:0000259" key="4">
    <source>
        <dbReference type="Pfam" id="PF00692"/>
    </source>
</evidence>
<dbReference type="InterPro" id="IPR051592">
    <property type="entry name" value="HERV-K_Pro_peptidase_A2"/>
</dbReference>
<evidence type="ECO:0000256" key="2">
    <source>
        <dbReference type="ARBA" id="ARBA00022750"/>
    </source>
</evidence>
<feature type="non-terminal residue" evidence="5">
    <location>
        <position position="162"/>
    </location>
</feature>
<dbReference type="GO" id="GO:0004190">
    <property type="term" value="F:aspartic-type endopeptidase activity"/>
    <property type="evidence" value="ECO:0007669"/>
    <property type="project" value="UniProtKB-KW"/>
</dbReference>
<dbReference type="InterPro" id="IPR036157">
    <property type="entry name" value="dUTPase-like_sf"/>
</dbReference>
<accession>A0A7L2DLY2</accession>
<dbReference type="AlphaFoldDB" id="A0A7L2DLY2"/>
<organism evidence="5 6">
    <name type="scientific">Catharus fuscescens</name>
    <name type="common">Veery</name>
    <name type="synonym">Turdus fuscescens</name>
    <dbReference type="NCBI Taxonomy" id="159581"/>
    <lineage>
        <taxon>Eukaryota</taxon>
        <taxon>Metazoa</taxon>
        <taxon>Chordata</taxon>
        <taxon>Craniata</taxon>
        <taxon>Vertebrata</taxon>
        <taxon>Euteleostomi</taxon>
        <taxon>Archelosauria</taxon>
        <taxon>Archosauria</taxon>
        <taxon>Dinosauria</taxon>
        <taxon>Saurischia</taxon>
        <taxon>Theropoda</taxon>
        <taxon>Coelurosauria</taxon>
        <taxon>Aves</taxon>
        <taxon>Neognathae</taxon>
        <taxon>Neoaves</taxon>
        <taxon>Telluraves</taxon>
        <taxon>Australaves</taxon>
        <taxon>Passeriformes</taxon>
        <taxon>Turdidae</taxon>
        <taxon>Catharus</taxon>
    </lineage>
</organism>
<sequence length="162" mass="17395">GSLGIDLAAAVDVTLLASSVQTIPTGITRPIYHEENSALGALLFGRSSSGLAGLIVLPGVIDADYMGEIMTSAFILSPPLTITKGTRVAQLILYQKCPVDNDIFHHVPRREARGFRSTGNMVLSLVQKLQQRPVIQVQLRFKQQQCTVHAMAEAGADVTIIS</sequence>
<evidence type="ECO:0000256" key="1">
    <source>
        <dbReference type="ARBA" id="ARBA00022670"/>
    </source>
</evidence>
<dbReference type="PANTHER" id="PTHR19422:SF123">
    <property type="entry name" value="RT1 CLASS I, LOCUS CE15"/>
    <property type="match status" value="1"/>
</dbReference>
<name>A0A7L2DLY2_CATFU</name>
<evidence type="ECO:0000256" key="3">
    <source>
        <dbReference type="ARBA" id="ARBA00022801"/>
    </source>
</evidence>
<keyword evidence="3" id="KW-0378">Hydrolase</keyword>
<evidence type="ECO:0000313" key="5">
    <source>
        <dbReference type="EMBL" id="NXQ50667.1"/>
    </source>
</evidence>
<dbReference type="GO" id="GO:0006508">
    <property type="term" value="P:proteolysis"/>
    <property type="evidence" value="ECO:0007669"/>
    <property type="project" value="UniProtKB-KW"/>
</dbReference>
<dbReference type="SUPFAM" id="SSF51283">
    <property type="entry name" value="dUTPase-like"/>
    <property type="match status" value="1"/>
</dbReference>
<keyword evidence="2" id="KW-0064">Aspartyl protease</keyword>
<dbReference type="CDD" id="cd07557">
    <property type="entry name" value="trimeric_dUTPase"/>
    <property type="match status" value="1"/>
</dbReference>
<dbReference type="Pfam" id="PF00692">
    <property type="entry name" value="dUTPase"/>
    <property type="match status" value="1"/>
</dbReference>
<reference evidence="5 6" key="1">
    <citation type="submission" date="2019-09" db="EMBL/GenBank/DDBJ databases">
        <title>Bird 10,000 Genomes (B10K) Project - Family phase.</title>
        <authorList>
            <person name="Zhang G."/>
        </authorList>
    </citation>
    <scope>NUCLEOTIDE SEQUENCE [LARGE SCALE GENOMIC DNA]</scope>
    <source>
        <strain evidence="5">B10K-DU-001-17</strain>
        <tissue evidence="5">Muscle</tissue>
    </source>
</reference>
<comment type="caution">
    <text evidence="5">The sequence shown here is derived from an EMBL/GenBank/DDBJ whole genome shotgun (WGS) entry which is preliminary data.</text>
</comment>
<evidence type="ECO:0000313" key="6">
    <source>
        <dbReference type="Proteomes" id="UP000519684"/>
    </source>
</evidence>
<feature type="non-terminal residue" evidence="5">
    <location>
        <position position="1"/>
    </location>
</feature>
<feature type="domain" description="dUTPase-like" evidence="4">
    <location>
        <begin position="2"/>
        <end position="116"/>
    </location>
</feature>
<protein>
    <submittedName>
        <fullName evidence="5">POK9 protein</fullName>
    </submittedName>
</protein>
<gene>
    <name evidence="5" type="primary">Ervk9_2</name>
    <name evidence="5" type="ORF">CATFUS_R14459</name>
</gene>